<dbReference type="PROSITE" id="PS51722">
    <property type="entry name" value="G_TR_2"/>
    <property type="match status" value="1"/>
</dbReference>
<evidence type="ECO:0000256" key="2">
    <source>
        <dbReference type="ARBA" id="ARBA00022741"/>
    </source>
</evidence>
<keyword evidence="3 10" id="KW-0251">Elongation factor</keyword>
<dbReference type="Gene3D" id="3.30.230.10">
    <property type="match status" value="1"/>
</dbReference>
<dbReference type="GO" id="GO:0005525">
    <property type="term" value="F:GTP binding"/>
    <property type="evidence" value="ECO:0007669"/>
    <property type="project" value="UniProtKB-UniRule"/>
</dbReference>
<dbReference type="Gene3D" id="2.40.30.10">
    <property type="entry name" value="Translation factors"/>
    <property type="match status" value="1"/>
</dbReference>
<dbReference type="InterPro" id="IPR004540">
    <property type="entry name" value="Transl_elong_EFG/EF2"/>
</dbReference>
<dbReference type="Gene3D" id="3.30.70.240">
    <property type="match status" value="1"/>
</dbReference>
<evidence type="ECO:0000256" key="5">
    <source>
        <dbReference type="ARBA" id="ARBA00023134"/>
    </source>
</evidence>
<name>A0A517R0Z4_9PLAN</name>
<keyword evidence="4" id="KW-0648">Protein biosynthesis</keyword>
<dbReference type="PROSITE" id="PS00301">
    <property type="entry name" value="G_TR_1"/>
    <property type="match status" value="1"/>
</dbReference>
<dbReference type="PANTHER" id="PTHR43261:SF1">
    <property type="entry name" value="RIBOSOME-RELEASING FACTOR 2, MITOCHONDRIAL"/>
    <property type="match status" value="1"/>
</dbReference>
<comment type="similarity">
    <text evidence="1">Belongs to the TRAFAC class translation factor GTPase superfamily. Classic translation factor GTPase family. EF-G/EF-2 subfamily.</text>
</comment>
<keyword evidence="11" id="KW-1185">Reference proteome</keyword>
<dbReference type="NCBIfam" id="TIGR00231">
    <property type="entry name" value="small_GTP"/>
    <property type="match status" value="1"/>
</dbReference>
<dbReference type="InterPro" id="IPR031157">
    <property type="entry name" value="G_TR_CS"/>
</dbReference>
<dbReference type="InterPro" id="IPR005225">
    <property type="entry name" value="Small_GTP-bd"/>
</dbReference>
<dbReference type="SUPFAM" id="SSF52540">
    <property type="entry name" value="P-loop containing nucleoside triphosphate hydrolases"/>
    <property type="match status" value="1"/>
</dbReference>
<proteinExistence type="inferred from homology"/>
<dbReference type="InterPro" id="IPR035649">
    <property type="entry name" value="EFG_V"/>
</dbReference>
<dbReference type="InterPro" id="IPR041095">
    <property type="entry name" value="EFG_II"/>
</dbReference>
<dbReference type="SUPFAM" id="SSF54211">
    <property type="entry name" value="Ribosomal protein S5 domain 2-like"/>
    <property type="match status" value="1"/>
</dbReference>
<dbReference type="InterPro" id="IPR004161">
    <property type="entry name" value="EFTu-like_2"/>
</dbReference>
<dbReference type="RefSeq" id="WP_145363633.1">
    <property type="nucleotide sequence ID" value="NZ_CP036268.1"/>
</dbReference>
<dbReference type="InterPro" id="IPR000795">
    <property type="entry name" value="T_Tr_GTP-bd_dom"/>
</dbReference>
<dbReference type="OrthoDB" id="9804431at2"/>
<dbReference type="Pfam" id="PF00679">
    <property type="entry name" value="EFG_C"/>
    <property type="match status" value="1"/>
</dbReference>
<dbReference type="GO" id="GO:0003924">
    <property type="term" value="F:GTPase activity"/>
    <property type="evidence" value="ECO:0007669"/>
    <property type="project" value="InterPro"/>
</dbReference>
<dbReference type="CDD" id="cd01886">
    <property type="entry name" value="EF-G"/>
    <property type="match status" value="1"/>
</dbReference>
<dbReference type="SUPFAM" id="SSF50447">
    <property type="entry name" value="Translation proteins"/>
    <property type="match status" value="1"/>
</dbReference>
<dbReference type="PRINTS" id="PR00315">
    <property type="entry name" value="ELONGATNFCT"/>
</dbReference>
<evidence type="ECO:0000256" key="6">
    <source>
        <dbReference type="ARBA" id="ARBA00024731"/>
    </source>
</evidence>
<evidence type="ECO:0000256" key="3">
    <source>
        <dbReference type="ARBA" id="ARBA00022768"/>
    </source>
</evidence>
<dbReference type="Gene3D" id="3.40.50.300">
    <property type="entry name" value="P-loop containing nucleotide triphosphate hydrolases"/>
    <property type="match status" value="1"/>
</dbReference>
<dbReference type="GO" id="GO:0032790">
    <property type="term" value="P:ribosome disassembly"/>
    <property type="evidence" value="ECO:0007669"/>
    <property type="project" value="TreeGrafter"/>
</dbReference>
<organism evidence="10 11">
    <name type="scientific">Stratiformator vulcanicus</name>
    <dbReference type="NCBI Taxonomy" id="2527980"/>
    <lineage>
        <taxon>Bacteria</taxon>
        <taxon>Pseudomonadati</taxon>
        <taxon>Planctomycetota</taxon>
        <taxon>Planctomycetia</taxon>
        <taxon>Planctomycetales</taxon>
        <taxon>Planctomycetaceae</taxon>
        <taxon>Stratiformator</taxon>
    </lineage>
</organism>
<dbReference type="Pfam" id="PF00009">
    <property type="entry name" value="GTP_EFTU"/>
    <property type="match status" value="1"/>
</dbReference>
<dbReference type="InterPro" id="IPR035647">
    <property type="entry name" value="EFG_III/V"/>
</dbReference>
<dbReference type="InterPro" id="IPR014721">
    <property type="entry name" value="Ribsml_uS5_D2-typ_fold_subgr"/>
</dbReference>
<dbReference type="CDD" id="cd03713">
    <property type="entry name" value="EFG_mtEFG_C"/>
    <property type="match status" value="1"/>
</dbReference>
<evidence type="ECO:0000256" key="4">
    <source>
        <dbReference type="ARBA" id="ARBA00022917"/>
    </source>
</evidence>
<dbReference type="NCBIfam" id="TIGR00484">
    <property type="entry name" value="EF-G"/>
    <property type="match status" value="1"/>
</dbReference>
<dbReference type="SMART" id="SM00838">
    <property type="entry name" value="EFG_C"/>
    <property type="match status" value="1"/>
</dbReference>
<comment type="function">
    <text evidence="6">Catalyzes the GTP-dependent ribosomal translocation step during translation elongation. During this step, the ribosome changes from the pre-translocational (PRE) to the post-translocational (POST) state as the newly formed A-site-bound peptidyl-tRNA and P-site-bound deacylated tRNA move to the P and E sites, respectively. Catalyzes the coordinated movement of the two tRNA molecules, the mRNA and conformational changes in the ribosome.</text>
</comment>
<accession>A0A517R0Z4</accession>
<dbReference type="InterPro" id="IPR000640">
    <property type="entry name" value="EFG_V-like"/>
</dbReference>
<feature type="compositionally biased region" description="Basic and acidic residues" evidence="8">
    <location>
        <begin position="298"/>
        <end position="308"/>
    </location>
</feature>
<dbReference type="Gene3D" id="3.30.70.870">
    <property type="entry name" value="Elongation Factor G (Translational Gtpase), domain 3"/>
    <property type="match status" value="1"/>
</dbReference>
<dbReference type="Pfam" id="PF03144">
    <property type="entry name" value="GTP_EFTU_D2"/>
    <property type="match status" value="1"/>
</dbReference>
<dbReference type="SUPFAM" id="SSF54980">
    <property type="entry name" value="EF-G C-terminal domain-like"/>
    <property type="match status" value="2"/>
</dbReference>
<gene>
    <name evidence="10" type="primary">fusA_2</name>
    <name evidence="10" type="ORF">Pan189_19060</name>
</gene>
<dbReference type="EMBL" id="CP036268">
    <property type="protein sequence ID" value="QDT37526.1"/>
    <property type="molecule type" value="Genomic_DNA"/>
</dbReference>
<dbReference type="CDD" id="cd04088">
    <property type="entry name" value="EFG_mtEFG_II"/>
    <property type="match status" value="1"/>
</dbReference>
<evidence type="ECO:0000259" key="9">
    <source>
        <dbReference type="PROSITE" id="PS51722"/>
    </source>
</evidence>
<dbReference type="PANTHER" id="PTHR43261">
    <property type="entry name" value="TRANSLATION ELONGATION FACTOR G-RELATED"/>
    <property type="match status" value="1"/>
</dbReference>
<dbReference type="FunFam" id="3.40.50.300:FF:000029">
    <property type="entry name" value="Elongation factor G"/>
    <property type="match status" value="1"/>
</dbReference>
<evidence type="ECO:0000256" key="8">
    <source>
        <dbReference type="SAM" id="MobiDB-lite"/>
    </source>
</evidence>
<feature type="domain" description="Tr-type G" evidence="9">
    <location>
        <begin position="6"/>
        <end position="286"/>
    </location>
</feature>
<feature type="region of interest" description="Disordered" evidence="8">
    <location>
        <begin position="286"/>
        <end position="308"/>
    </location>
</feature>
<dbReference type="FunFam" id="3.30.70.870:FF:000001">
    <property type="entry name" value="Elongation factor G"/>
    <property type="match status" value="1"/>
</dbReference>
<sequence>MAAALDDVRNIGIIAHIDAGKTTTTERILFYTDATHRVGQVDEGTATTDFDPEEAERGITIYSAAVSCRWKETTINIIDTPGHVDFTAEVERSLRVLDGAVVIFSAVEGVEAQSETVWRQADKYKVPRICFINKLDRIGADFDRVMAQVADRLQCKPVAVTLPMGAGSPPDPNAFSGIIDLIAMKAHYFDPAKQGKEFKVEDVPAEFADRAAEARQLLLEAVCEIDDDAMEAYLESEDLPSDQVRTLLRKGTLEGAFHPVFSGSSLDYIGVQPLLDGVAAYLPSPLDRPPVEGTNPMSKKETGPVIRHTDPDEPVAGLVFKIVAEQHADLYFFRIYSGTLKSSSRLLNPRTGKKELVSQIWQVQASQRTKIDEAHAGNIVGLVGPKDAVTGDTLCDANKPVLLESIHFPQTVISMAVEPESSAERKKLNDVLARLAKQDPTFDSRVNEDTGQTIISGMGELHLEVIRNRLHNDFKLDVRVHKPRVSYRETIKSGAKLRGTGEFEKSQPGEGVSEQTVVELLLERRAGDQPLSAIDKSKDLSNEQSATLKQAVLDELKGGGIVGYPLYDILATIQSVKTPVGGTPSEIGLQAAAARAVREALIEEHIVLLEPKMRLEVVTPSEFLGNIQADLQARRAMITGTETRGDLVVIDAEAALSQMFGYSTQVRSLSQGRATYSMELLKYDEAPRDILEEMLG</sequence>
<dbReference type="InterPro" id="IPR027417">
    <property type="entry name" value="P-loop_NTPase"/>
</dbReference>
<dbReference type="Proteomes" id="UP000317318">
    <property type="component" value="Chromosome"/>
</dbReference>
<dbReference type="FunFam" id="3.30.70.240:FF:000001">
    <property type="entry name" value="Elongation factor G"/>
    <property type="match status" value="1"/>
</dbReference>
<reference evidence="10 11" key="1">
    <citation type="submission" date="2019-02" db="EMBL/GenBank/DDBJ databases">
        <title>Deep-cultivation of Planctomycetes and their phenomic and genomic characterization uncovers novel biology.</title>
        <authorList>
            <person name="Wiegand S."/>
            <person name="Jogler M."/>
            <person name="Boedeker C."/>
            <person name="Pinto D."/>
            <person name="Vollmers J."/>
            <person name="Rivas-Marin E."/>
            <person name="Kohn T."/>
            <person name="Peeters S.H."/>
            <person name="Heuer A."/>
            <person name="Rast P."/>
            <person name="Oberbeckmann S."/>
            <person name="Bunk B."/>
            <person name="Jeske O."/>
            <person name="Meyerdierks A."/>
            <person name="Storesund J.E."/>
            <person name="Kallscheuer N."/>
            <person name="Luecker S."/>
            <person name="Lage O.M."/>
            <person name="Pohl T."/>
            <person name="Merkel B.J."/>
            <person name="Hornburger P."/>
            <person name="Mueller R.-W."/>
            <person name="Bruemmer F."/>
            <person name="Labrenz M."/>
            <person name="Spormann A.M."/>
            <person name="Op den Camp H."/>
            <person name="Overmann J."/>
            <person name="Amann R."/>
            <person name="Jetten M.S.M."/>
            <person name="Mascher T."/>
            <person name="Medema M.H."/>
            <person name="Devos D.P."/>
            <person name="Kaster A.-K."/>
            <person name="Ovreas L."/>
            <person name="Rohde M."/>
            <person name="Galperin M.Y."/>
            <person name="Jogler C."/>
        </authorList>
    </citation>
    <scope>NUCLEOTIDE SEQUENCE [LARGE SCALE GENOMIC DNA]</scope>
    <source>
        <strain evidence="10 11">Pan189</strain>
    </source>
</reference>
<evidence type="ECO:0000256" key="1">
    <source>
        <dbReference type="ARBA" id="ARBA00005870"/>
    </source>
</evidence>
<dbReference type="CDD" id="cd16262">
    <property type="entry name" value="EFG_III"/>
    <property type="match status" value="1"/>
</dbReference>
<keyword evidence="2" id="KW-0547">Nucleotide-binding</keyword>
<dbReference type="InterPro" id="IPR009022">
    <property type="entry name" value="EFG_III"/>
</dbReference>
<protein>
    <recommendedName>
        <fullName evidence="7">Elongation factor G</fullName>
    </recommendedName>
</protein>
<dbReference type="AlphaFoldDB" id="A0A517R0Z4"/>
<evidence type="ECO:0000313" key="10">
    <source>
        <dbReference type="EMBL" id="QDT37526.1"/>
    </source>
</evidence>
<keyword evidence="5" id="KW-0342">GTP-binding</keyword>
<dbReference type="Pfam" id="PF14492">
    <property type="entry name" value="EFG_III"/>
    <property type="match status" value="1"/>
</dbReference>
<dbReference type="InterPro" id="IPR009000">
    <property type="entry name" value="Transl_B-barrel_sf"/>
</dbReference>
<evidence type="ECO:0000256" key="7">
    <source>
        <dbReference type="NCBIfam" id="TIGR00484"/>
    </source>
</evidence>
<dbReference type="InterPro" id="IPR020568">
    <property type="entry name" value="Ribosomal_Su5_D2-typ_SF"/>
</dbReference>
<dbReference type="GO" id="GO:0003746">
    <property type="term" value="F:translation elongation factor activity"/>
    <property type="evidence" value="ECO:0007669"/>
    <property type="project" value="UniProtKB-UniRule"/>
</dbReference>
<evidence type="ECO:0000313" key="11">
    <source>
        <dbReference type="Proteomes" id="UP000317318"/>
    </source>
</evidence>
<dbReference type="KEGG" id="svp:Pan189_19060"/>